<dbReference type="InterPro" id="IPR032720">
    <property type="entry name" value="Cys_rich_CWC"/>
</dbReference>
<name>A0A7H1JAK1_9GAMM</name>
<organism evidence="1 2">
    <name type="scientific">Marinomonas arctica</name>
    <dbReference type="NCBI Taxonomy" id="383750"/>
    <lineage>
        <taxon>Bacteria</taxon>
        <taxon>Pseudomonadati</taxon>
        <taxon>Pseudomonadota</taxon>
        <taxon>Gammaproteobacteria</taxon>
        <taxon>Oceanospirillales</taxon>
        <taxon>Oceanospirillaceae</taxon>
        <taxon>Marinomonas</taxon>
    </lineage>
</organism>
<evidence type="ECO:0000313" key="1">
    <source>
        <dbReference type="EMBL" id="QNT07517.1"/>
    </source>
</evidence>
<dbReference type="Pfam" id="PF14375">
    <property type="entry name" value="Cys_rich_CWC"/>
    <property type="match status" value="1"/>
</dbReference>
<dbReference type="RefSeq" id="WP_162623477.1">
    <property type="nucleotide sequence ID" value="NZ_BMLJ01000003.1"/>
</dbReference>
<dbReference type="KEGG" id="mard:IBG28_07880"/>
<protein>
    <submittedName>
        <fullName evidence="1">Cysteine-rich CWC family protein</fullName>
    </submittedName>
</protein>
<reference evidence="1 2" key="1">
    <citation type="submission" date="2020-09" db="EMBL/GenBank/DDBJ databases">
        <title>Complete genome sequence of an Arctic sea ice bacterium Marinomonas arctica BSI20414.</title>
        <authorList>
            <person name="Liao L."/>
            <person name="Chen B."/>
        </authorList>
    </citation>
    <scope>NUCLEOTIDE SEQUENCE [LARGE SCALE GENOMIC DNA]</scope>
    <source>
        <strain evidence="1 2">BSI20414</strain>
    </source>
</reference>
<dbReference type="EMBL" id="CP061081">
    <property type="protein sequence ID" value="QNT07517.1"/>
    <property type="molecule type" value="Genomic_DNA"/>
</dbReference>
<sequence length="67" mass="7649">MKCPFCKSDNGCALDDSQTCWCFRVIVPDDMMALIPLQQKGIVCVCQRCIEFYCTDKIGFLKTFDLV</sequence>
<accession>A0A7H1JAK1</accession>
<gene>
    <name evidence="1" type="ORF">IBG28_07880</name>
</gene>
<proteinExistence type="predicted"/>
<evidence type="ECO:0000313" key="2">
    <source>
        <dbReference type="Proteomes" id="UP000516370"/>
    </source>
</evidence>
<dbReference type="AlphaFoldDB" id="A0A7H1JAK1"/>
<dbReference type="Proteomes" id="UP000516370">
    <property type="component" value="Chromosome"/>
</dbReference>
<keyword evidence="2" id="KW-1185">Reference proteome</keyword>